<evidence type="ECO:0000313" key="1">
    <source>
        <dbReference type="EMBL" id="KAF2084221.1"/>
    </source>
</evidence>
<evidence type="ECO:0000313" key="2">
    <source>
        <dbReference type="Proteomes" id="UP000799776"/>
    </source>
</evidence>
<name>A0A9P4HPS9_9PEZI</name>
<accession>A0A9P4HPS9</accession>
<dbReference type="SUPFAM" id="SSF54695">
    <property type="entry name" value="POZ domain"/>
    <property type="match status" value="1"/>
</dbReference>
<proteinExistence type="predicted"/>
<dbReference type="EMBL" id="ML978744">
    <property type="protein sequence ID" value="KAF2084221.1"/>
    <property type="molecule type" value="Genomic_DNA"/>
</dbReference>
<dbReference type="InterPro" id="IPR011333">
    <property type="entry name" value="SKP1/BTB/POZ_sf"/>
</dbReference>
<keyword evidence="2" id="KW-1185">Reference proteome</keyword>
<reference evidence="1" key="1">
    <citation type="journal article" date="2020" name="Stud. Mycol.">
        <title>101 Dothideomycetes genomes: a test case for predicting lifestyles and emergence of pathogens.</title>
        <authorList>
            <person name="Haridas S."/>
            <person name="Albert R."/>
            <person name="Binder M."/>
            <person name="Bloem J."/>
            <person name="Labutti K."/>
            <person name="Salamov A."/>
            <person name="Andreopoulos B."/>
            <person name="Baker S."/>
            <person name="Barry K."/>
            <person name="Bills G."/>
            <person name="Bluhm B."/>
            <person name="Cannon C."/>
            <person name="Castanera R."/>
            <person name="Culley D."/>
            <person name="Daum C."/>
            <person name="Ezra D."/>
            <person name="Gonzalez J."/>
            <person name="Henrissat B."/>
            <person name="Kuo A."/>
            <person name="Liang C."/>
            <person name="Lipzen A."/>
            <person name="Lutzoni F."/>
            <person name="Magnuson J."/>
            <person name="Mondo S."/>
            <person name="Nolan M."/>
            <person name="Ohm R."/>
            <person name="Pangilinan J."/>
            <person name="Park H.-J."/>
            <person name="Ramirez L."/>
            <person name="Alfaro M."/>
            <person name="Sun H."/>
            <person name="Tritt A."/>
            <person name="Yoshinaga Y."/>
            <person name="Zwiers L.-H."/>
            <person name="Turgeon B."/>
            <person name="Goodwin S."/>
            <person name="Spatafora J."/>
            <person name="Crous P."/>
            <person name="Grigoriev I."/>
        </authorList>
    </citation>
    <scope>NUCLEOTIDE SEQUENCE</scope>
    <source>
        <strain evidence="1">CBS 121410</strain>
    </source>
</reference>
<organism evidence="1 2">
    <name type="scientific">Saccharata proteae CBS 121410</name>
    <dbReference type="NCBI Taxonomy" id="1314787"/>
    <lineage>
        <taxon>Eukaryota</taxon>
        <taxon>Fungi</taxon>
        <taxon>Dikarya</taxon>
        <taxon>Ascomycota</taxon>
        <taxon>Pezizomycotina</taxon>
        <taxon>Dothideomycetes</taxon>
        <taxon>Dothideomycetes incertae sedis</taxon>
        <taxon>Botryosphaeriales</taxon>
        <taxon>Saccharataceae</taxon>
        <taxon>Saccharata</taxon>
    </lineage>
</organism>
<dbReference type="Proteomes" id="UP000799776">
    <property type="component" value="Unassembled WGS sequence"/>
</dbReference>
<dbReference type="Gene3D" id="3.30.710.10">
    <property type="entry name" value="Potassium Channel Kv1.1, Chain A"/>
    <property type="match status" value="1"/>
</dbReference>
<dbReference type="AlphaFoldDB" id="A0A9P4HPS9"/>
<comment type="caution">
    <text evidence="1">The sequence shown here is derived from an EMBL/GenBank/DDBJ whole genome shotgun (WGS) entry which is preliminary data.</text>
</comment>
<sequence>MTPPLELLVAHSKNSNEATILTKTLEAIIEQNLPFDTTGPFDFGGDPGTNHYDTDMVIECKGQKWAVLKQTLQARSYTIRHMLTLQTIRPNVKMIHFPEENPSVLKAAIMFIQTGRWDDLIPSTESIACFELRIDKVLNTKLIPLADRLRIPGLKFAALGRLQHSFENEWDTRKFVDLAARAYSQKFYKDLRLRLMIAEMRTVHQQELLNVWGADHPLIWRLPTLRGLARTGEICIYTGSVDYDSD</sequence>
<gene>
    <name evidence="1" type="ORF">K490DRAFT_69003</name>
</gene>
<protein>
    <submittedName>
        <fullName evidence="1">Uncharacterized protein</fullName>
    </submittedName>
</protein>